<sequence length="63" mass="7336">MGLVIEWKECEVMSNHILNGKSQLNLKRIQEVQINRVVAQVSQTRRFAINLGIRVDLMPEWDS</sequence>
<reference evidence="1" key="1">
    <citation type="submission" date="2020-09" db="EMBL/GenBank/DDBJ databases">
        <title>Genome-Enabled Discovery of Anthraquinone Biosynthesis in Senna tora.</title>
        <authorList>
            <person name="Kang S.-H."/>
            <person name="Pandey R.P."/>
            <person name="Lee C.-M."/>
            <person name="Sim J.-S."/>
            <person name="Jeong J.-T."/>
            <person name="Choi B.-S."/>
            <person name="Jung M."/>
            <person name="Ginzburg D."/>
            <person name="Zhao K."/>
            <person name="Won S.Y."/>
            <person name="Oh T.-J."/>
            <person name="Yu Y."/>
            <person name="Kim N.-H."/>
            <person name="Lee O.R."/>
            <person name="Lee T.-H."/>
            <person name="Bashyal P."/>
            <person name="Kim T.-S."/>
            <person name="Lee W.-H."/>
            <person name="Kawkins C."/>
            <person name="Kim C.-K."/>
            <person name="Kim J.S."/>
            <person name="Ahn B.O."/>
            <person name="Rhee S.Y."/>
            <person name="Sohng J.K."/>
        </authorList>
    </citation>
    <scope>NUCLEOTIDE SEQUENCE</scope>
    <source>
        <tissue evidence="1">Leaf</tissue>
    </source>
</reference>
<dbReference type="AlphaFoldDB" id="A0A834T183"/>
<dbReference type="Proteomes" id="UP000634136">
    <property type="component" value="Unassembled WGS sequence"/>
</dbReference>
<comment type="caution">
    <text evidence="1">The sequence shown here is derived from an EMBL/GenBank/DDBJ whole genome shotgun (WGS) entry which is preliminary data.</text>
</comment>
<keyword evidence="2" id="KW-1185">Reference proteome</keyword>
<name>A0A834T183_9FABA</name>
<protein>
    <submittedName>
        <fullName evidence="1">Uncharacterized protein</fullName>
    </submittedName>
</protein>
<organism evidence="1 2">
    <name type="scientific">Senna tora</name>
    <dbReference type="NCBI Taxonomy" id="362788"/>
    <lineage>
        <taxon>Eukaryota</taxon>
        <taxon>Viridiplantae</taxon>
        <taxon>Streptophyta</taxon>
        <taxon>Embryophyta</taxon>
        <taxon>Tracheophyta</taxon>
        <taxon>Spermatophyta</taxon>
        <taxon>Magnoliopsida</taxon>
        <taxon>eudicotyledons</taxon>
        <taxon>Gunneridae</taxon>
        <taxon>Pentapetalae</taxon>
        <taxon>rosids</taxon>
        <taxon>fabids</taxon>
        <taxon>Fabales</taxon>
        <taxon>Fabaceae</taxon>
        <taxon>Caesalpinioideae</taxon>
        <taxon>Cassia clade</taxon>
        <taxon>Senna</taxon>
    </lineage>
</organism>
<dbReference type="EMBL" id="JAAIUW010000010">
    <property type="protein sequence ID" value="KAF7812431.1"/>
    <property type="molecule type" value="Genomic_DNA"/>
</dbReference>
<accession>A0A834T183</accession>
<evidence type="ECO:0000313" key="2">
    <source>
        <dbReference type="Proteomes" id="UP000634136"/>
    </source>
</evidence>
<gene>
    <name evidence="1" type="ORF">G2W53_033407</name>
</gene>
<proteinExistence type="predicted"/>
<evidence type="ECO:0000313" key="1">
    <source>
        <dbReference type="EMBL" id="KAF7812431.1"/>
    </source>
</evidence>